<dbReference type="Pfam" id="PF10566">
    <property type="entry name" value="Glyco_hydro_97"/>
    <property type="match status" value="1"/>
</dbReference>
<evidence type="ECO:0000313" key="10">
    <source>
        <dbReference type="EMBL" id="OQP43704.1"/>
    </source>
</evidence>
<dbReference type="Pfam" id="PF14509">
    <property type="entry name" value="GH97_C"/>
    <property type="match status" value="1"/>
</dbReference>
<dbReference type="InterPro" id="IPR013780">
    <property type="entry name" value="Glyco_hydro_b"/>
</dbReference>
<feature type="domain" description="Glycosyl-hydrolase 97 C-terminal oligomerisation" evidence="9">
    <location>
        <begin position="546"/>
        <end position="639"/>
    </location>
</feature>
<keyword evidence="4" id="KW-0106">Calcium</keyword>
<dbReference type="InterPro" id="IPR029486">
    <property type="entry name" value="GH97_N"/>
</dbReference>
<dbReference type="InterPro" id="IPR029483">
    <property type="entry name" value="GH97_C"/>
</dbReference>
<dbReference type="InterPro" id="IPR052720">
    <property type="entry name" value="Glycosyl_hydrolase_97"/>
</dbReference>
<evidence type="ECO:0000256" key="6">
    <source>
        <dbReference type="SAM" id="SignalP"/>
    </source>
</evidence>
<feature type="signal peptide" evidence="6">
    <location>
        <begin position="1"/>
        <end position="20"/>
    </location>
</feature>
<dbReference type="InterPro" id="IPR013785">
    <property type="entry name" value="Aldolase_TIM"/>
</dbReference>
<comment type="subunit">
    <text evidence="2">Monomer.</text>
</comment>
<accession>A0ABX3NQL7</accession>
<dbReference type="InterPro" id="IPR017853">
    <property type="entry name" value="GH"/>
</dbReference>
<dbReference type="Gene3D" id="3.20.20.70">
    <property type="entry name" value="Aldolase class I"/>
    <property type="match status" value="1"/>
</dbReference>
<name>A0ABX3NQL7_9BACT</name>
<protein>
    <submittedName>
        <fullName evidence="10">Alpha-glucosidase</fullName>
    </submittedName>
</protein>
<evidence type="ECO:0000256" key="4">
    <source>
        <dbReference type="ARBA" id="ARBA00022837"/>
    </source>
</evidence>
<evidence type="ECO:0000259" key="9">
    <source>
        <dbReference type="Pfam" id="PF14509"/>
    </source>
</evidence>
<dbReference type="InterPro" id="IPR019563">
    <property type="entry name" value="GH97_catalytic"/>
</dbReference>
<keyword evidence="3" id="KW-0378">Hydrolase</keyword>
<dbReference type="RefSeq" id="WP_014218680.1">
    <property type="nucleotide sequence ID" value="NZ_LWBO01000034.1"/>
</dbReference>
<keyword evidence="11" id="KW-1185">Reference proteome</keyword>
<dbReference type="Proteomes" id="UP000192277">
    <property type="component" value="Unassembled WGS sequence"/>
</dbReference>
<evidence type="ECO:0000313" key="11">
    <source>
        <dbReference type="Proteomes" id="UP000192277"/>
    </source>
</evidence>
<dbReference type="PANTHER" id="PTHR35803">
    <property type="entry name" value="GLUCAN 1,4-ALPHA-GLUCOSIDASE SUSB-RELATED"/>
    <property type="match status" value="1"/>
</dbReference>
<dbReference type="EMBL" id="LWBO01000034">
    <property type="protein sequence ID" value="OQP43704.1"/>
    <property type="molecule type" value="Genomic_DNA"/>
</dbReference>
<evidence type="ECO:0000256" key="5">
    <source>
        <dbReference type="ARBA" id="ARBA00023295"/>
    </source>
</evidence>
<dbReference type="PANTHER" id="PTHR35803:SF2">
    <property type="entry name" value="RETAINING ALPHA-GALACTOSIDASE"/>
    <property type="match status" value="1"/>
</dbReference>
<feature type="domain" description="Glycosyl-hydrolase 97 N-terminal" evidence="8">
    <location>
        <begin position="25"/>
        <end position="283"/>
    </location>
</feature>
<evidence type="ECO:0000256" key="1">
    <source>
        <dbReference type="ARBA" id="ARBA00001913"/>
    </source>
</evidence>
<keyword evidence="5" id="KW-0326">Glycosidase</keyword>
<comment type="caution">
    <text evidence="10">The sequence shown here is derived from an EMBL/GenBank/DDBJ whole genome shotgun (WGS) entry which is preliminary data.</text>
</comment>
<keyword evidence="6" id="KW-0732">Signal</keyword>
<sequence>MKRQVLLVMLFSALGSIVFGQKAVVQSPDQKIVVSLFNKQNNDNGEWVLKASYNNNGKITEAIPRIDIGLLRSDQDFSKELRFVKAGKPTLINEAYTALHGKRAVCKNEANEVVVAFENQTKAKLNLIIRAYNDGITFRYEFPDKQGSFVVKEELTAYTIPSATTRWMEKWNTANEGLYTAMDKNKILPGEWGYPALFNTDNKDCWFLLHEADVNRNYCGTKLSNAADGEIYKLTFPNPKDGRGLGESNPSITLPWKSPWRVIIMGTLADVVASTLVNDVSTPSVIKDTSWIKPGIASWNYWSSNHGTKDYKTVCEFADLAAAMNWPYTLLDWEWDAMGNGGNLEDAVKYITSKGIKPLIWYNSGGPHTYVTATPRDRMLTHENRVEEFTKLKKLGFAGVKVDFFESEKQEMIKYYLDILEDAAAFQMMVYFHGCIVPRGWERTYPNLMTHEAVRGAEWYNNTPDFTMPAPEHNATLPFTRNVVGPMDYTPVTFTNSQYPHVTSYAHELALSVLFESGIQHMADRPEGYYELPDVPKTFLKNVPNAWDDTKLLDGYPGKEVIMARRKGNDWYIGGINAEQREKTKTIKFDFLPEGVRYKLTLIADGKHDKDFATQYMVVDRSASVDVKLLRRGGFAASLVPMY</sequence>
<comment type="cofactor">
    <cofactor evidence="1">
        <name>Ca(2+)</name>
        <dbReference type="ChEBI" id="CHEBI:29108"/>
    </cofactor>
</comment>
<reference evidence="10 11" key="1">
    <citation type="submission" date="2016-04" db="EMBL/GenBank/DDBJ databases">
        <authorList>
            <person name="Chen L."/>
            <person name="Zhuang W."/>
            <person name="Wang G."/>
        </authorList>
    </citation>
    <scope>NUCLEOTIDE SEQUENCE [LARGE SCALE GENOMIC DNA]</scope>
    <source>
        <strain evidence="11">GR20</strain>
    </source>
</reference>
<dbReference type="InterPro" id="IPR014718">
    <property type="entry name" value="GH-type_carb-bd"/>
</dbReference>
<dbReference type="Gene3D" id="2.70.98.10">
    <property type="match status" value="1"/>
</dbReference>
<feature type="chain" id="PRO_5045933029" evidence="6">
    <location>
        <begin position="21"/>
        <end position="643"/>
    </location>
</feature>
<feature type="domain" description="Glycosyl-hydrolase 97 catalytic" evidence="7">
    <location>
        <begin position="304"/>
        <end position="454"/>
    </location>
</feature>
<evidence type="ECO:0000259" key="7">
    <source>
        <dbReference type="Pfam" id="PF10566"/>
    </source>
</evidence>
<dbReference type="Pfam" id="PF14508">
    <property type="entry name" value="GH97_N"/>
    <property type="match status" value="1"/>
</dbReference>
<dbReference type="Gene3D" id="2.60.40.1180">
    <property type="entry name" value="Golgi alpha-mannosidase II"/>
    <property type="match status" value="1"/>
</dbReference>
<proteinExistence type="predicted"/>
<evidence type="ECO:0000256" key="2">
    <source>
        <dbReference type="ARBA" id="ARBA00011245"/>
    </source>
</evidence>
<evidence type="ECO:0000256" key="3">
    <source>
        <dbReference type="ARBA" id="ARBA00022801"/>
    </source>
</evidence>
<gene>
    <name evidence="10" type="ORF">A4D02_09475</name>
</gene>
<organism evidence="10 11">
    <name type="scientific">Niastella koreensis</name>
    <dbReference type="NCBI Taxonomy" id="354356"/>
    <lineage>
        <taxon>Bacteria</taxon>
        <taxon>Pseudomonadati</taxon>
        <taxon>Bacteroidota</taxon>
        <taxon>Chitinophagia</taxon>
        <taxon>Chitinophagales</taxon>
        <taxon>Chitinophagaceae</taxon>
        <taxon>Niastella</taxon>
    </lineage>
</organism>
<evidence type="ECO:0000259" key="8">
    <source>
        <dbReference type="Pfam" id="PF14508"/>
    </source>
</evidence>
<dbReference type="SUPFAM" id="SSF51445">
    <property type="entry name" value="(Trans)glycosidases"/>
    <property type="match status" value="1"/>
</dbReference>